<dbReference type="EMBL" id="SAUN01000001">
    <property type="protein sequence ID" value="RVX45204.1"/>
    <property type="molecule type" value="Genomic_DNA"/>
</dbReference>
<protein>
    <submittedName>
        <fullName evidence="1">Uncharacterized protein</fullName>
    </submittedName>
</protein>
<comment type="caution">
    <text evidence="1">The sequence shown here is derived from an EMBL/GenBank/DDBJ whole genome shotgun (WGS) entry which is preliminary data.</text>
</comment>
<sequence length="54" mass="6013">MRFRSGRAALRSVGQAARHAQATLLLPDNLANLLRYGKATTVLTEINLNLSERY</sequence>
<proteinExistence type="predicted"/>
<gene>
    <name evidence="1" type="ORF">EDD27_7991</name>
</gene>
<dbReference type="RefSeq" id="WP_164903990.1">
    <property type="nucleotide sequence ID" value="NZ_SAUN01000001.1"/>
</dbReference>
<evidence type="ECO:0000313" key="1">
    <source>
        <dbReference type="EMBL" id="RVX45204.1"/>
    </source>
</evidence>
<name>A0A438MHE7_9ACTN</name>
<dbReference type="Proteomes" id="UP000284824">
    <property type="component" value="Unassembled WGS sequence"/>
</dbReference>
<dbReference type="AlphaFoldDB" id="A0A438MHE7"/>
<keyword evidence="2" id="KW-1185">Reference proteome</keyword>
<accession>A0A438MHE7</accession>
<organism evidence="1 2">
    <name type="scientific">Nonomuraea polychroma</name>
    <dbReference type="NCBI Taxonomy" id="46176"/>
    <lineage>
        <taxon>Bacteria</taxon>
        <taxon>Bacillati</taxon>
        <taxon>Actinomycetota</taxon>
        <taxon>Actinomycetes</taxon>
        <taxon>Streptosporangiales</taxon>
        <taxon>Streptosporangiaceae</taxon>
        <taxon>Nonomuraea</taxon>
    </lineage>
</organism>
<reference evidence="1 2" key="1">
    <citation type="submission" date="2019-01" db="EMBL/GenBank/DDBJ databases">
        <title>Sequencing the genomes of 1000 actinobacteria strains.</title>
        <authorList>
            <person name="Klenk H.-P."/>
        </authorList>
    </citation>
    <scope>NUCLEOTIDE SEQUENCE [LARGE SCALE GENOMIC DNA]</scope>
    <source>
        <strain evidence="1 2">DSM 43925</strain>
    </source>
</reference>
<evidence type="ECO:0000313" key="2">
    <source>
        <dbReference type="Proteomes" id="UP000284824"/>
    </source>
</evidence>